<dbReference type="EMBL" id="MU003705">
    <property type="protein sequence ID" value="KAF2807151.1"/>
    <property type="molecule type" value="Genomic_DNA"/>
</dbReference>
<name>A0A6A6YEA5_9PEZI</name>
<dbReference type="GeneID" id="54461357"/>
<gene>
    <name evidence="1 3" type="ORF">BDZ99DRAFT_465083</name>
</gene>
<protein>
    <submittedName>
        <fullName evidence="1 3">Uncharacterized protein</fullName>
    </submittedName>
</protein>
<dbReference type="OrthoDB" id="10656363at2759"/>
<keyword evidence="2" id="KW-1185">Reference proteome</keyword>
<sequence>MLDTQRCSIPKGGPSKDYLFSIHWPLRSQLLVFYTTSAHFPVARTCDLDSSNDGNRFGLYTILGSPDSEPAKSHDTAEETLPGEVLEGSNTMYPEASSIYLNKNWRARQPESLEFILIQTKTVHGTLSLETMLIERIGNLAYRVNLPTSPFSELAWETQKPTGKWIYLA</sequence>
<accession>A0A6A6YEA5</accession>
<reference evidence="3" key="2">
    <citation type="submission" date="2020-04" db="EMBL/GenBank/DDBJ databases">
        <authorList>
            <consortium name="NCBI Genome Project"/>
        </authorList>
    </citation>
    <scope>NUCLEOTIDE SEQUENCE</scope>
    <source>
        <strain evidence="3">CBS 304.34</strain>
    </source>
</reference>
<evidence type="ECO:0000313" key="1">
    <source>
        <dbReference type="EMBL" id="KAF2807151.1"/>
    </source>
</evidence>
<evidence type="ECO:0000313" key="3">
    <source>
        <dbReference type="RefSeq" id="XP_033574115.1"/>
    </source>
</evidence>
<reference evidence="1 3" key="1">
    <citation type="journal article" date="2020" name="Stud. Mycol.">
        <title>101 Dothideomycetes genomes: a test case for predicting lifestyles and emergence of pathogens.</title>
        <authorList>
            <person name="Haridas S."/>
            <person name="Albert R."/>
            <person name="Binder M."/>
            <person name="Bloem J."/>
            <person name="Labutti K."/>
            <person name="Salamov A."/>
            <person name="Andreopoulos B."/>
            <person name="Baker S."/>
            <person name="Barry K."/>
            <person name="Bills G."/>
            <person name="Bluhm B."/>
            <person name="Cannon C."/>
            <person name="Castanera R."/>
            <person name="Culley D."/>
            <person name="Daum C."/>
            <person name="Ezra D."/>
            <person name="Gonzalez J."/>
            <person name="Henrissat B."/>
            <person name="Kuo A."/>
            <person name="Liang C."/>
            <person name="Lipzen A."/>
            <person name="Lutzoni F."/>
            <person name="Magnuson J."/>
            <person name="Mondo S."/>
            <person name="Nolan M."/>
            <person name="Ohm R."/>
            <person name="Pangilinan J."/>
            <person name="Park H.-J."/>
            <person name="Ramirez L."/>
            <person name="Alfaro M."/>
            <person name="Sun H."/>
            <person name="Tritt A."/>
            <person name="Yoshinaga Y."/>
            <person name="Zwiers L.-H."/>
            <person name="Turgeon B."/>
            <person name="Goodwin S."/>
            <person name="Spatafora J."/>
            <person name="Crous P."/>
            <person name="Grigoriev I."/>
        </authorList>
    </citation>
    <scope>NUCLEOTIDE SEQUENCE</scope>
    <source>
        <strain evidence="1 3">CBS 304.34</strain>
    </source>
</reference>
<proteinExistence type="predicted"/>
<dbReference type="RefSeq" id="XP_033574115.1">
    <property type="nucleotide sequence ID" value="XM_033720464.1"/>
</dbReference>
<dbReference type="Proteomes" id="UP000504636">
    <property type="component" value="Unplaced"/>
</dbReference>
<organism evidence="1">
    <name type="scientific">Mytilinidion resinicola</name>
    <dbReference type="NCBI Taxonomy" id="574789"/>
    <lineage>
        <taxon>Eukaryota</taxon>
        <taxon>Fungi</taxon>
        <taxon>Dikarya</taxon>
        <taxon>Ascomycota</taxon>
        <taxon>Pezizomycotina</taxon>
        <taxon>Dothideomycetes</taxon>
        <taxon>Pleosporomycetidae</taxon>
        <taxon>Mytilinidiales</taxon>
        <taxon>Mytilinidiaceae</taxon>
        <taxon>Mytilinidion</taxon>
    </lineage>
</organism>
<evidence type="ECO:0000313" key="2">
    <source>
        <dbReference type="Proteomes" id="UP000504636"/>
    </source>
</evidence>
<reference evidence="3" key="3">
    <citation type="submission" date="2025-04" db="UniProtKB">
        <authorList>
            <consortium name="RefSeq"/>
        </authorList>
    </citation>
    <scope>IDENTIFICATION</scope>
    <source>
        <strain evidence="3">CBS 304.34</strain>
    </source>
</reference>
<dbReference type="AlphaFoldDB" id="A0A6A6YEA5"/>